<feature type="compositionally biased region" description="Low complexity" evidence="1">
    <location>
        <begin position="314"/>
        <end position="331"/>
    </location>
</feature>
<reference evidence="2" key="1">
    <citation type="submission" date="2023-03" db="EMBL/GenBank/DDBJ databases">
        <title>Massive genome expansion in bonnet fungi (Mycena s.s.) driven by repeated elements and novel gene families across ecological guilds.</title>
        <authorList>
            <consortium name="Lawrence Berkeley National Laboratory"/>
            <person name="Harder C.B."/>
            <person name="Miyauchi S."/>
            <person name="Viragh M."/>
            <person name="Kuo A."/>
            <person name="Thoen E."/>
            <person name="Andreopoulos B."/>
            <person name="Lu D."/>
            <person name="Skrede I."/>
            <person name="Drula E."/>
            <person name="Henrissat B."/>
            <person name="Morin E."/>
            <person name="Kohler A."/>
            <person name="Barry K."/>
            <person name="LaButti K."/>
            <person name="Morin E."/>
            <person name="Salamov A."/>
            <person name="Lipzen A."/>
            <person name="Mereny Z."/>
            <person name="Hegedus B."/>
            <person name="Baldrian P."/>
            <person name="Stursova M."/>
            <person name="Weitz H."/>
            <person name="Taylor A."/>
            <person name="Grigoriev I.V."/>
            <person name="Nagy L.G."/>
            <person name="Martin F."/>
            <person name="Kauserud H."/>
        </authorList>
    </citation>
    <scope>NUCLEOTIDE SEQUENCE</scope>
    <source>
        <strain evidence="2">CBHHK200</strain>
    </source>
</reference>
<comment type="caution">
    <text evidence="2">The sequence shown here is derived from an EMBL/GenBank/DDBJ whole genome shotgun (WGS) entry which is preliminary data.</text>
</comment>
<evidence type="ECO:0000313" key="3">
    <source>
        <dbReference type="Proteomes" id="UP001218188"/>
    </source>
</evidence>
<accession>A0AAD6SU72</accession>
<dbReference type="EMBL" id="JARJCM010000065">
    <property type="protein sequence ID" value="KAJ7033482.1"/>
    <property type="molecule type" value="Genomic_DNA"/>
</dbReference>
<feature type="compositionally biased region" description="Basic and acidic residues" evidence="1">
    <location>
        <begin position="294"/>
        <end position="311"/>
    </location>
</feature>
<dbReference type="AlphaFoldDB" id="A0AAD6SU72"/>
<gene>
    <name evidence="2" type="ORF">C8F04DRAFT_1260993</name>
</gene>
<organism evidence="2 3">
    <name type="scientific">Mycena alexandri</name>
    <dbReference type="NCBI Taxonomy" id="1745969"/>
    <lineage>
        <taxon>Eukaryota</taxon>
        <taxon>Fungi</taxon>
        <taxon>Dikarya</taxon>
        <taxon>Basidiomycota</taxon>
        <taxon>Agaricomycotina</taxon>
        <taxon>Agaricomycetes</taxon>
        <taxon>Agaricomycetidae</taxon>
        <taxon>Agaricales</taxon>
        <taxon>Marasmiineae</taxon>
        <taxon>Mycenaceae</taxon>
        <taxon>Mycena</taxon>
    </lineage>
</organism>
<sequence>MTNTQSSITPALNDMRSPFMYPEWPTSIRSLAELQAYIQHPASDALGHAIYKADFFPPKGLSYERDSTSYLQEDVHTPFTFTVFGQLGRIEAGKRVIVVGCPDDCPDRLKALFAYQTEALMAPVIDDDFTAESIRAEVCTDGSRETGRGGHYIELRLGHASIIHTGNGLNVVKSQITPTDIIPLRVGDWLLIKCTYHKYVDYMGDMRREYEAYAWHIRSVCVTEEVAAENHAPLSLRGCPEPSAGVLLAAAPIDSPENQDPSDQLIPVAAAPEQFAIPAPRETGNADGLSDDPEEKHSPPARQGSEHHAPTPHDASPADALNANAATASSSEPREILATVSTPKRKRGTKRSASPSTLSGRTRAQRVGPLDRPRTRSVTKAALSNDRQGASPHKRR</sequence>
<feature type="region of interest" description="Disordered" evidence="1">
    <location>
        <begin position="276"/>
        <end position="396"/>
    </location>
</feature>
<dbReference type="Proteomes" id="UP001218188">
    <property type="component" value="Unassembled WGS sequence"/>
</dbReference>
<name>A0AAD6SU72_9AGAR</name>
<keyword evidence="3" id="KW-1185">Reference proteome</keyword>
<evidence type="ECO:0000256" key="1">
    <source>
        <dbReference type="SAM" id="MobiDB-lite"/>
    </source>
</evidence>
<feature type="compositionally biased region" description="Polar residues" evidence="1">
    <location>
        <begin position="351"/>
        <end position="362"/>
    </location>
</feature>
<protein>
    <submittedName>
        <fullName evidence="2">Uncharacterized protein</fullName>
    </submittedName>
</protein>
<proteinExistence type="predicted"/>
<evidence type="ECO:0000313" key="2">
    <source>
        <dbReference type="EMBL" id="KAJ7033482.1"/>
    </source>
</evidence>